<dbReference type="AlphaFoldDB" id="F0YDB6"/>
<evidence type="ECO:0000259" key="8">
    <source>
        <dbReference type="PROSITE" id="PS50893"/>
    </source>
</evidence>
<evidence type="ECO:0000256" key="5">
    <source>
        <dbReference type="ARBA" id="ARBA00022989"/>
    </source>
</evidence>
<dbReference type="InterPro" id="IPR039421">
    <property type="entry name" value="Type_1_exporter"/>
</dbReference>
<evidence type="ECO:0000256" key="7">
    <source>
        <dbReference type="SAM" id="Phobius"/>
    </source>
</evidence>
<evidence type="ECO:0000313" key="10">
    <source>
        <dbReference type="EMBL" id="EGB06833.1"/>
    </source>
</evidence>
<proteinExistence type="predicted"/>
<dbReference type="InterPro" id="IPR003439">
    <property type="entry name" value="ABC_transporter-like_ATP-bd"/>
</dbReference>
<keyword evidence="11" id="KW-1185">Reference proteome</keyword>
<evidence type="ECO:0008006" key="12">
    <source>
        <dbReference type="Google" id="ProtNLM"/>
    </source>
</evidence>
<evidence type="ECO:0000256" key="1">
    <source>
        <dbReference type="ARBA" id="ARBA00004141"/>
    </source>
</evidence>
<dbReference type="OrthoDB" id="6500128at2759"/>
<dbReference type="SUPFAM" id="SSF52540">
    <property type="entry name" value="P-loop containing nucleoside triphosphate hydrolases"/>
    <property type="match status" value="1"/>
</dbReference>
<evidence type="ECO:0000256" key="6">
    <source>
        <dbReference type="ARBA" id="ARBA00023136"/>
    </source>
</evidence>
<dbReference type="InterPro" id="IPR036640">
    <property type="entry name" value="ABC1_TM_sf"/>
</dbReference>
<dbReference type="EMBL" id="GL833133">
    <property type="protein sequence ID" value="EGB06833.1"/>
    <property type="molecule type" value="Genomic_DNA"/>
</dbReference>
<dbReference type="SUPFAM" id="SSF90123">
    <property type="entry name" value="ABC transporter transmembrane region"/>
    <property type="match status" value="1"/>
</dbReference>
<dbReference type="RefSeq" id="XP_009038578.1">
    <property type="nucleotide sequence ID" value="XM_009040330.1"/>
</dbReference>
<feature type="domain" description="ABC transporter" evidence="8">
    <location>
        <begin position="117"/>
        <end position="327"/>
    </location>
</feature>
<sequence>MPEHDAAVDGARAEAAALGRCYAIFAAWTGLAFHACFVGVMARGAALVELGDLSAGDLSSFLMYAVGLGFAVAGGMASYAELARCAGAVERVLEISDRSPAMRGGNARAPSAAGATVSFRDVDFAYPARRDAPLLAAWSADVAAGERVALVAPSGRGKTTVFRLLSRLYDVDKGEVAVGGVGVAAYALDELRGSVVGVLQQEPFVFSGSLLENVACGGDCDAARAEAALRSAGLGGLLEKVGGVGAPVGESGVALSGGERQRLALARALLRPTPVLLVDEFTSGLDEATEREVIRNLLPHLENRTVIAIAHDPRVHALLGVTRVIAL</sequence>
<dbReference type="PANTHER" id="PTHR43394:SF1">
    <property type="entry name" value="ATP-BINDING CASSETTE SUB-FAMILY B MEMBER 10, MITOCHONDRIAL"/>
    <property type="match status" value="1"/>
</dbReference>
<dbReference type="PROSITE" id="PS50929">
    <property type="entry name" value="ABC_TM1F"/>
    <property type="match status" value="1"/>
</dbReference>
<organism evidence="11">
    <name type="scientific">Aureococcus anophagefferens</name>
    <name type="common">Harmful bloom alga</name>
    <dbReference type="NCBI Taxonomy" id="44056"/>
    <lineage>
        <taxon>Eukaryota</taxon>
        <taxon>Sar</taxon>
        <taxon>Stramenopiles</taxon>
        <taxon>Ochrophyta</taxon>
        <taxon>Pelagophyceae</taxon>
        <taxon>Pelagomonadales</taxon>
        <taxon>Pelagomonadaceae</taxon>
        <taxon>Aureococcus</taxon>
    </lineage>
</organism>
<dbReference type="GeneID" id="20225299"/>
<feature type="transmembrane region" description="Helical" evidence="7">
    <location>
        <begin position="61"/>
        <end position="82"/>
    </location>
</feature>
<dbReference type="Proteomes" id="UP000002729">
    <property type="component" value="Unassembled WGS sequence"/>
</dbReference>
<dbReference type="Gene3D" id="3.40.50.300">
    <property type="entry name" value="P-loop containing nucleotide triphosphate hydrolases"/>
    <property type="match status" value="1"/>
</dbReference>
<name>F0YDB6_AURAN</name>
<dbReference type="OMA" id="CRRANAH"/>
<gene>
    <name evidence="10" type="ORF">AURANDRAFT_65368</name>
</gene>
<dbReference type="InterPro" id="IPR003593">
    <property type="entry name" value="AAA+_ATPase"/>
</dbReference>
<reference evidence="10 11" key="1">
    <citation type="journal article" date="2011" name="Proc. Natl. Acad. Sci. U.S.A.">
        <title>Niche of harmful alga Aureococcus anophagefferens revealed through ecogenomics.</title>
        <authorList>
            <person name="Gobler C.J."/>
            <person name="Berry D.L."/>
            <person name="Dyhrman S.T."/>
            <person name="Wilhelm S.W."/>
            <person name="Salamov A."/>
            <person name="Lobanov A.V."/>
            <person name="Zhang Y."/>
            <person name="Collier J.L."/>
            <person name="Wurch L.L."/>
            <person name="Kustka A.B."/>
            <person name="Dill B.D."/>
            <person name="Shah M."/>
            <person name="VerBerkmoes N.C."/>
            <person name="Kuo A."/>
            <person name="Terry A."/>
            <person name="Pangilinan J."/>
            <person name="Lindquist E.A."/>
            <person name="Lucas S."/>
            <person name="Paulsen I.T."/>
            <person name="Hattenrath-Lehmann T.K."/>
            <person name="Talmage S.C."/>
            <person name="Walker E.A."/>
            <person name="Koch F."/>
            <person name="Burson A.M."/>
            <person name="Marcoval M.A."/>
            <person name="Tang Y.Z."/>
            <person name="Lecleir G.R."/>
            <person name="Coyne K.J."/>
            <person name="Berg G.M."/>
            <person name="Bertrand E.M."/>
            <person name="Saito M.A."/>
            <person name="Gladyshev V.N."/>
            <person name="Grigoriev I.V."/>
        </authorList>
    </citation>
    <scope>NUCLEOTIDE SEQUENCE [LARGE SCALE GENOMIC DNA]</scope>
    <source>
        <strain evidence="11">CCMP 1984</strain>
    </source>
</reference>
<comment type="subcellular location">
    <subcellularLocation>
        <location evidence="1">Membrane</location>
        <topology evidence="1">Multi-pass membrane protein</topology>
    </subcellularLocation>
</comment>
<evidence type="ECO:0000256" key="3">
    <source>
        <dbReference type="ARBA" id="ARBA00022741"/>
    </source>
</evidence>
<evidence type="ECO:0000259" key="9">
    <source>
        <dbReference type="PROSITE" id="PS50929"/>
    </source>
</evidence>
<dbReference type="KEGG" id="aaf:AURANDRAFT_65368"/>
<dbReference type="GO" id="GO:0005524">
    <property type="term" value="F:ATP binding"/>
    <property type="evidence" value="ECO:0007669"/>
    <property type="project" value="UniProtKB-KW"/>
</dbReference>
<dbReference type="GO" id="GO:0016887">
    <property type="term" value="F:ATP hydrolysis activity"/>
    <property type="evidence" value="ECO:0007669"/>
    <property type="project" value="InterPro"/>
</dbReference>
<dbReference type="InterPro" id="IPR017871">
    <property type="entry name" value="ABC_transporter-like_CS"/>
</dbReference>
<keyword evidence="4" id="KW-0067">ATP-binding</keyword>
<feature type="domain" description="ABC transmembrane type-1" evidence="9">
    <location>
        <begin position="5"/>
        <end position="84"/>
    </location>
</feature>
<keyword evidence="5 7" id="KW-1133">Transmembrane helix</keyword>
<dbReference type="GO" id="GO:0015421">
    <property type="term" value="F:ABC-type oligopeptide transporter activity"/>
    <property type="evidence" value="ECO:0007669"/>
    <property type="project" value="TreeGrafter"/>
</dbReference>
<keyword evidence="6 7" id="KW-0472">Membrane</keyword>
<dbReference type="InterPro" id="IPR027417">
    <property type="entry name" value="P-loop_NTPase"/>
</dbReference>
<evidence type="ECO:0000313" key="11">
    <source>
        <dbReference type="Proteomes" id="UP000002729"/>
    </source>
</evidence>
<dbReference type="InParanoid" id="F0YDB6"/>
<dbReference type="Pfam" id="PF00005">
    <property type="entry name" value="ABC_tran"/>
    <property type="match status" value="1"/>
</dbReference>
<evidence type="ECO:0000256" key="4">
    <source>
        <dbReference type="ARBA" id="ARBA00022840"/>
    </source>
</evidence>
<keyword evidence="3" id="KW-0547">Nucleotide-binding</keyword>
<dbReference type="PANTHER" id="PTHR43394">
    <property type="entry name" value="ATP-DEPENDENT PERMEASE MDL1, MITOCHONDRIAL"/>
    <property type="match status" value="1"/>
</dbReference>
<dbReference type="Gene3D" id="1.20.1560.10">
    <property type="entry name" value="ABC transporter type 1, transmembrane domain"/>
    <property type="match status" value="1"/>
</dbReference>
<dbReference type="GO" id="GO:0016020">
    <property type="term" value="C:membrane"/>
    <property type="evidence" value="ECO:0007669"/>
    <property type="project" value="UniProtKB-SubCell"/>
</dbReference>
<dbReference type="SMART" id="SM00382">
    <property type="entry name" value="AAA"/>
    <property type="match status" value="1"/>
</dbReference>
<dbReference type="eggNOG" id="KOG0058">
    <property type="taxonomic scope" value="Eukaryota"/>
</dbReference>
<protein>
    <recommendedName>
        <fullName evidence="12">ABC transporter</fullName>
    </recommendedName>
</protein>
<dbReference type="InterPro" id="IPR011527">
    <property type="entry name" value="ABC1_TM_dom"/>
</dbReference>
<evidence type="ECO:0000256" key="2">
    <source>
        <dbReference type="ARBA" id="ARBA00022692"/>
    </source>
</evidence>
<dbReference type="PROSITE" id="PS00211">
    <property type="entry name" value="ABC_TRANSPORTER_1"/>
    <property type="match status" value="1"/>
</dbReference>
<accession>F0YDB6</accession>
<dbReference type="PROSITE" id="PS50893">
    <property type="entry name" value="ABC_TRANSPORTER_2"/>
    <property type="match status" value="1"/>
</dbReference>
<keyword evidence="2 7" id="KW-0812">Transmembrane</keyword>
<feature type="transmembrane region" description="Helical" evidence="7">
    <location>
        <begin position="21"/>
        <end position="41"/>
    </location>
</feature>